<dbReference type="PANTHER" id="PTHR33545">
    <property type="entry name" value="UPF0750 MEMBRANE PROTEIN YITT-RELATED"/>
    <property type="match status" value="1"/>
</dbReference>
<accession>D9SSA6</accession>
<evidence type="ECO:0000256" key="1">
    <source>
        <dbReference type="ARBA" id="ARBA00004651"/>
    </source>
</evidence>
<protein>
    <recommendedName>
        <fullName evidence="7">DUF2179 domain-containing protein</fullName>
    </recommendedName>
</protein>
<dbReference type="InterPro" id="IPR015867">
    <property type="entry name" value="N-reg_PII/ATP_PRibTrfase_C"/>
</dbReference>
<feature type="domain" description="DUF2179" evidence="7">
    <location>
        <begin position="224"/>
        <end position="278"/>
    </location>
</feature>
<keyword evidence="9" id="KW-1185">Reference proteome</keyword>
<evidence type="ECO:0000256" key="2">
    <source>
        <dbReference type="ARBA" id="ARBA00022475"/>
    </source>
</evidence>
<keyword evidence="2" id="KW-1003">Cell membrane</keyword>
<organism evidence="8 9">
    <name type="scientific">Clostridium cellulovorans (strain ATCC 35296 / DSM 3052 / OCM 3 / 743B)</name>
    <dbReference type="NCBI Taxonomy" id="573061"/>
    <lineage>
        <taxon>Bacteria</taxon>
        <taxon>Bacillati</taxon>
        <taxon>Bacillota</taxon>
        <taxon>Clostridia</taxon>
        <taxon>Eubacteriales</taxon>
        <taxon>Clostridiaceae</taxon>
        <taxon>Clostridium</taxon>
    </lineage>
</organism>
<feature type="transmembrane region" description="Helical" evidence="6">
    <location>
        <begin position="7"/>
        <end position="25"/>
    </location>
</feature>
<comment type="subcellular location">
    <subcellularLocation>
        <location evidence="1">Cell membrane</location>
        <topology evidence="1">Multi-pass membrane protein</topology>
    </subcellularLocation>
</comment>
<keyword evidence="5 6" id="KW-0472">Membrane</keyword>
<keyword evidence="3 6" id="KW-0812">Transmembrane</keyword>
<dbReference type="AlphaFoldDB" id="D9SSA6"/>
<dbReference type="Pfam" id="PF02588">
    <property type="entry name" value="YitT_membrane"/>
    <property type="match status" value="1"/>
</dbReference>
<evidence type="ECO:0000259" key="7">
    <source>
        <dbReference type="Pfam" id="PF10035"/>
    </source>
</evidence>
<proteinExistence type="predicted"/>
<dbReference type="PIRSF" id="PIRSF006483">
    <property type="entry name" value="Membrane_protein_YitT"/>
    <property type="match status" value="1"/>
</dbReference>
<keyword evidence="4 6" id="KW-1133">Transmembrane helix</keyword>
<dbReference type="PANTHER" id="PTHR33545:SF9">
    <property type="entry name" value="UPF0750 MEMBRANE PROTEIN YITE"/>
    <property type="match status" value="1"/>
</dbReference>
<dbReference type="Pfam" id="PF10035">
    <property type="entry name" value="DUF2179"/>
    <property type="match status" value="1"/>
</dbReference>
<dbReference type="InterPro" id="IPR019264">
    <property type="entry name" value="DUF2179"/>
</dbReference>
<dbReference type="CDD" id="cd16380">
    <property type="entry name" value="YitT_C"/>
    <property type="match status" value="1"/>
</dbReference>
<evidence type="ECO:0000256" key="4">
    <source>
        <dbReference type="ARBA" id="ARBA00022989"/>
    </source>
</evidence>
<evidence type="ECO:0000256" key="5">
    <source>
        <dbReference type="ARBA" id="ARBA00023136"/>
    </source>
</evidence>
<dbReference type="eggNOG" id="COG1284">
    <property type="taxonomic scope" value="Bacteria"/>
</dbReference>
<dbReference type="InterPro" id="IPR051461">
    <property type="entry name" value="UPF0750_membrane"/>
</dbReference>
<evidence type="ECO:0000313" key="8">
    <source>
        <dbReference type="EMBL" id="ADL52553.1"/>
    </source>
</evidence>
<reference evidence="8 9" key="1">
    <citation type="submission" date="2010-08" db="EMBL/GenBank/DDBJ databases">
        <title>Complete sequence of Clostridium cellulovorans 743B.</title>
        <authorList>
            <consortium name="US DOE Joint Genome Institute"/>
            <person name="Lucas S."/>
            <person name="Copeland A."/>
            <person name="Lapidus A."/>
            <person name="Cheng J.-F."/>
            <person name="Bruce D."/>
            <person name="Goodwin L."/>
            <person name="Pitluck S."/>
            <person name="Chertkov O."/>
            <person name="Detter J.C."/>
            <person name="Han C."/>
            <person name="Tapia R."/>
            <person name="Land M."/>
            <person name="Hauser L."/>
            <person name="Chang Y.-J."/>
            <person name="Jeffries C."/>
            <person name="Kyrpides N."/>
            <person name="Ivanova N."/>
            <person name="Mikhailova N."/>
            <person name="Hemme C.L."/>
            <person name="Woyke T."/>
        </authorList>
    </citation>
    <scope>NUCLEOTIDE SEQUENCE [LARGE SCALE GENOMIC DNA]</scope>
    <source>
        <strain evidence="9">ATCC 35296 / DSM 3052 / OCM 3 / 743B</strain>
    </source>
</reference>
<sequence length="290" mass="31758">MKKSEYMYIIIGTVIVALGINWFLVPVSMVTGGLSGLAIIIDSFSSNILGVRIPVWQTTLVCNIPLFTILILQKGFGQAKKSIIGVICITFFLWVTEFIPNPFLGYQDLLLSSVFAAAFIGTGVGLILRANATTGGTDTLALIIKHKHKNFPISKLILTIDSSIILFGFFVFGPQKAMYAIICVVLTSRFIAQILEGMHYAKAAFIISDKVDIIADEIMVKIPRGATGINARGMYTKKEKQMLFVVVSKKEVVLLRELVKAVDKDAFMTIADVKEVVGQGFIEDLNSLAI</sequence>
<dbReference type="GO" id="GO:0005886">
    <property type="term" value="C:plasma membrane"/>
    <property type="evidence" value="ECO:0007669"/>
    <property type="project" value="UniProtKB-SubCell"/>
</dbReference>
<dbReference type="Gene3D" id="3.30.70.120">
    <property type="match status" value="1"/>
</dbReference>
<dbReference type="KEGG" id="ccb:Clocel_2857"/>
<name>D9SSA6_CLOC7</name>
<feature type="transmembrane region" description="Helical" evidence="6">
    <location>
        <begin position="84"/>
        <end position="103"/>
    </location>
</feature>
<feature type="transmembrane region" description="Helical" evidence="6">
    <location>
        <begin position="109"/>
        <end position="132"/>
    </location>
</feature>
<evidence type="ECO:0000313" key="9">
    <source>
        <dbReference type="Proteomes" id="UP000002730"/>
    </source>
</evidence>
<evidence type="ECO:0000256" key="3">
    <source>
        <dbReference type="ARBA" id="ARBA00022692"/>
    </source>
</evidence>
<dbReference type="EMBL" id="CP002160">
    <property type="protein sequence ID" value="ADL52553.1"/>
    <property type="molecule type" value="Genomic_DNA"/>
</dbReference>
<dbReference type="HOGENOM" id="CLU_063199_1_1_9"/>
<dbReference type="Proteomes" id="UP000002730">
    <property type="component" value="Chromosome"/>
</dbReference>
<evidence type="ECO:0000256" key="6">
    <source>
        <dbReference type="SAM" id="Phobius"/>
    </source>
</evidence>
<dbReference type="InterPro" id="IPR003740">
    <property type="entry name" value="YitT"/>
</dbReference>
<feature type="transmembrane region" description="Helical" evidence="6">
    <location>
        <begin position="153"/>
        <end position="172"/>
    </location>
</feature>
<gene>
    <name evidence="8" type="ordered locus">Clocel_2857</name>
</gene>
<feature type="transmembrane region" description="Helical" evidence="6">
    <location>
        <begin position="53"/>
        <end position="72"/>
    </location>
</feature>